<keyword evidence="2" id="KW-0255">Endonuclease</keyword>
<dbReference type="SUPFAM" id="SSF52980">
    <property type="entry name" value="Restriction endonuclease-like"/>
    <property type="match status" value="1"/>
</dbReference>
<feature type="domain" description="Putative restriction endonuclease" evidence="1">
    <location>
        <begin position="15"/>
        <end position="181"/>
    </location>
</feature>
<protein>
    <submittedName>
        <fullName evidence="2">Uma2 family endonuclease</fullName>
    </submittedName>
</protein>
<evidence type="ECO:0000313" key="2">
    <source>
        <dbReference type="EMBL" id="TDC33291.1"/>
    </source>
</evidence>
<dbReference type="CDD" id="cd06260">
    <property type="entry name" value="DUF820-like"/>
    <property type="match status" value="1"/>
</dbReference>
<dbReference type="PANTHER" id="PTHR35400">
    <property type="entry name" value="SLR1083 PROTEIN"/>
    <property type="match status" value="1"/>
</dbReference>
<evidence type="ECO:0000313" key="3">
    <source>
        <dbReference type="Proteomes" id="UP000295075"/>
    </source>
</evidence>
<dbReference type="OrthoDB" id="9799703at2"/>
<organism evidence="2 3">
    <name type="scientific">Kribbella albertanoniae</name>
    <dbReference type="NCBI Taxonomy" id="1266829"/>
    <lineage>
        <taxon>Bacteria</taxon>
        <taxon>Bacillati</taxon>
        <taxon>Actinomycetota</taxon>
        <taxon>Actinomycetes</taxon>
        <taxon>Propionibacteriales</taxon>
        <taxon>Kribbellaceae</taxon>
        <taxon>Kribbella</taxon>
    </lineage>
</organism>
<comment type="caution">
    <text evidence="2">The sequence shown here is derived from an EMBL/GenBank/DDBJ whole genome shotgun (WGS) entry which is preliminary data.</text>
</comment>
<dbReference type="InterPro" id="IPR008538">
    <property type="entry name" value="Uma2"/>
</dbReference>
<dbReference type="AlphaFoldDB" id="A0A4R4QCQ4"/>
<keyword evidence="2" id="KW-0378">Hydrolase</keyword>
<dbReference type="PANTHER" id="PTHR35400:SF3">
    <property type="entry name" value="SLL1072 PROTEIN"/>
    <property type="match status" value="1"/>
</dbReference>
<dbReference type="Proteomes" id="UP000295075">
    <property type="component" value="Unassembled WGS sequence"/>
</dbReference>
<dbReference type="Pfam" id="PF05685">
    <property type="entry name" value="Uma2"/>
    <property type="match status" value="1"/>
</dbReference>
<dbReference type="RefSeq" id="WP_132403355.1">
    <property type="nucleotide sequence ID" value="NZ_SMKA01000015.1"/>
</dbReference>
<dbReference type="InterPro" id="IPR011335">
    <property type="entry name" value="Restrct_endonuc-II-like"/>
</dbReference>
<name>A0A4R4QCQ4_9ACTN</name>
<dbReference type="GO" id="GO:0004519">
    <property type="term" value="F:endonuclease activity"/>
    <property type="evidence" value="ECO:0007669"/>
    <property type="project" value="UniProtKB-KW"/>
</dbReference>
<gene>
    <name evidence="2" type="ORF">E1261_06420</name>
</gene>
<dbReference type="InterPro" id="IPR012296">
    <property type="entry name" value="Nuclease_put_TT1808"/>
</dbReference>
<evidence type="ECO:0000259" key="1">
    <source>
        <dbReference type="Pfam" id="PF05685"/>
    </source>
</evidence>
<sequence length="192" mass="20985">MSIGFVDHVGPWTIEDVEALPDDGNHTRYEILTPGVLTVTPALEGSVHQRASRRLANLLEAAVVAARAPYELLPVINVEIPGGRLATPDLLLIDSAVTATDAPRCPSDSVLLVVEIVSPHTQPQDRIIKPQLYAEAGIDFYWRLELEKHPRLIASKLSNGKYRRTLTALGGVLSTIEEPYPMQLDPAALARQ</sequence>
<dbReference type="Gene3D" id="3.90.1570.10">
    <property type="entry name" value="tt1808, chain A"/>
    <property type="match status" value="1"/>
</dbReference>
<keyword evidence="2" id="KW-0540">Nuclease</keyword>
<keyword evidence="3" id="KW-1185">Reference proteome</keyword>
<proteinExistence type="predicted"/>
<dbReference type="EMBL" id="SMKA01000015">
    <property type="protein sequence ID" value="TDC33291.1"/>
    <property type="molecule type" value="Genomic_DNA"/>
</dbReference>
<accession>A0A4R4QCQ4</accession>
<reference evidence="2 3" key="1">
    <citation type="submission" date="2019-03" db="EMBL/GenBank/DDBJ databases">
        <title>Draft genome sequences of novel Actinobacteria.</title>
        <authorList>
            <person name="Sahin N."/>
            <person name="Ay H."/>
            <person name="Saygin H."/>
        </authorList>
    </citation>
    <scope>NUCLEOTIDE SEQUENCE [LARGE SCALE GENOMIC DNA]</scope>
    <source>
        <strain evidence="2 3">JCM 30547</strain>
    </source>
</reference>